<dbReference type="InterPro" id="IPR050330">
    <property type="entry name" value="Bact_OuterMem_StrucFunc"/>
</dbReference>
<dbReference type="CDD" id="cd07185">
    <property type="entry name" value="OmpA_C-like"/>
    <property type="match status" value="1"/>
</dbReference>
<keyword evidence="4 9" id="KW-0812">Transmembrane</keyword>
<evidence type="ECO:0000256" key="5">
    <source>
        <dbReference type="ARBA" id="ARBA00022989"/>
    </source>
</evidence>
<proteinExistence type="inferred from homology"/>
<gene>
    <name evidence="11" type="ORF">C8D86_12536</name>
</gene>
<dbReference type="Gene3D" id="3.30.1330.60">
    <property type="entry name" value="OmpA-like domain"/>
    <property type="match status" value="1"/>
</dbReference>
<dbReference type="PANTHER" id="PTHR30329:SF21">
    <property type="entry name" value="LIPOPROTEIN YIAD-RELATED"/>
    <property type="match status" value="1"/>
</dbReference>
<dbReference type="AlphaFoldDB" id="A0A370G846"/>
<dbReference type="RefSeq" id="WP_114835182.1">
    <property type="nucleotide sequence ID" value="NZ_LR699116.1"/>
</dbReference>
<keyword evidence="3" id="KW-1003">Cell membrane</keyword>
<evidence type="ECO:0000256" key="6">
    <source>
        <dbReference type="ARBA" id="ARBA00023136"/>
    </source>
</evidence>
<dbReference type="Pfam" id="PF00691">
    <property type="entry name" value="OmpA"/>
    <property type="match status" value="1"/>
</dbReference>
<dbReference type="OrthoDB" id="9809186at2"/>
<accession>A0A370G846</accession>
<evidence type="ECO:0000256" key="3">
    <source>
        <dbReference type="ARBA" id="ARBA00022475"/>
    </source>
</evidence>
<evidence type="ECO:0000256" key="7">
    <source>
        <dbReference type="PROSITE-ProRule" id="PRU00473"/>
    </source>
</evidence>
<evidence type="ECO:0000313" key="12">
    <source>
        <dbReference type="Proteomes" id="UP000254720"/>
    </source>
</evidence>
<feature type="transmembrane region" description="Helical" evidence="9">
    <location>
        <begin position="33"/>
        <end position="52"/>
    </location>
</feature>
<feature type="domain" description="OmpA-like" evidence="10">
    <location>
        <begin position="178"/>
        <end position="296"/>
    </location>
</feature>
<comment type="subcellular location">
    <subcellularLocation>
        <location evidence="1">Cell membrane</location>
        <topology evidence="1">Single-pass membrane protein</topology>
    </subcellularLocation>
</comment>
<organism evidence="11 12">
    <name type="scientific">Aquicella lusitana</name>
    <dbReference type="NCBI Taxonomy" id="254246"/>
    <lineage>
        <taxon>Bacteria</taxon>
        <taxon>Pseudomonadati</taxon>
        <taxon>Pseudomonadota</taxon>
        <taxon>Gammaproteobacteria</taxon>
        <taxon>Legionellales</taxon>
        <taxon>Coxiellaceae</taxon>
        <taxon>Aquicella</taxon>
    </lineage>
</organism>
<evidence type="ECO:0000313" key="11">
    <source>
        <dbReference type="EMBL" id="RDI39975.1"/>
    </source>
</evidence>
<reference evidence="11 12" key="1">
    <citation type="submission" date="2018-07" db="EMBL/GenBank/DDBJ databases">
        <title>Genomic Encyclopedia of Type Strains, Phase IV (KMG-IV): sequencing the most valuable type-strain genomes for metagenomic binning, comparative biology and taxonomic classification.</title>
        <authorList>
            <person name="Goeker M."/>
        </authorList>
    </citation>
    <scope>NUCLEOTIDE SEQUENCE [LARGE SCALE GENOMIC DNA]</scope>
    <source>
        <strain evidence="11 12">DSM 16500</strain>
    </source>
</reference>
<sequence>MDESHDEVKPQIIIIKRIKKVKKHGHHGGSWKIAYADFVTAMMSFFLLLWLLSLLNKSQLRSIAEYFKHPQKTGLVQQGTKINKDQKFDFYLEKGKEKEKWKDLEKEKQKEKEKEKEKIKSPLQTESKMNEGKKDKLMMDKMDKILAMKKDFEDKLASHPELSQFKNQLNFVVTADGLRIVLRDLENKSMFTLGKSDFEKYAKPILEWLTKELNNYPNQLVIIGHTDSAKFKNGKYTNWELSVDRANATRRTLINYGMDPNKVMRIIGEADTDLLDKNNGLNPANRRIEIIILTDEAVNKINKK</sequence>
<dbReference type="Pfam" id="PF13677">
    <property type="entry name" value="MotB_plug"/>
    <property type="match status" value="1"/>
</dbReference>
<dbReference type="SUPFAM" id="SSF103088">
    <property type="entry name" value="OmpA-like"/>
    <property type="match status" value="1"/>
</dbReference>
<feature type="region of interest" description="Disordered" evidence="8">
    <location>
        <begin position="102"/>
        <end position="130"/>
    </location>
</feature>
<evidence type="ECO:0000256" key="9">
    <source>
        <dbReference type="SAM" id="Phobius"/>
    </source>
</evidence>
<dbReference type="InterPro" id="IPR036737">
    <property type="entry name" value="OmpA-like_sf"/>
</dbReference>
<evidence type="ECO:0000256" key="2">
    <source>
        <dbReference type="ARBA" id="ARBA00008914"/>
    </source>
</evidence>
<keyword evidence="5 9" id="KW-1133">Transmembrane helix</keyword>
<dbReference type="NCBIfam" id="NF006548">
    <property type="entry name" value="PRK09041.1"/>
    <property type="match status" value="1"/>
</dbReference>
<dbReference type="GO" id="GO:0005886">
    <property type="term" value="C:plasma membrane"/>
    <property type="evidence" value="ECO:0007669"/>
    <property type="project" value="UniProtKB-SubCell"/>
</dbReference>
<evidence type="ECO:0000256" key="4">
    <source>
        <dbReference type="ARBA" id="ARBA00022692"/>
    </source>
</evidence>
<dbReference type="InterPro" id="IPR025713">
    <property type="entry name" value="MotB-like_N_dom"/>
</dbReference>
<feature type="compositionally biased region" description="Basic and acidic residues" evidence="8">
    <location>
        <begin position="102"/>
        <end position="120"/>
    </location>
</feature>
<comment type="caution">
    <text evidence="11">The sequence shown here is derived from an EMBL/GenBank/DDBJ whole genome shotgun (WGS) entry which is preliminary data.</text>
</comment>
<keyword evidence="6 7" id="KW-0472">Membrane</keyword>
<evidence type="ECO:0000256" key="8">
    <source>
        <dbReference type="SAM" id="MobiDB-lite"/>
    </source>
</evidence>
<dbReference type="PROSITE" id="PS51123">
    <property type="entry name" value="OMPA_2"/>
    <property type="match status" value="1"/>
</dbReference>
<dbReference type="PANTHER" id="PTHR30329">
    <property type="entry name" value="STATOR ELEMENT OF FLAGELLAR MOTOR COMPLEX"/>
    <property type="match status" value="1"/>
</dbReference>
<comment type="similarity">
    <text evidence="2">Belongs to the MotB family.</text>
</comment>
<dbReference type="InterPro" id="IPR006665">
    <property type="entry name" value="OmpA-like"/>
</dbReference>
<name>A0A370G846_9COXI</name>
<dbReference type="Proteomes" id="UP000254720">
    <property type="component" value="Unassembled WGS sequence"/>
</dbReference>
<dbReference type="EMBL" id="QQAX01000025">
    <property type="protein sequence ID" value="RDI39975.1"/>
    <property type="molecule type" value="Genomic_DNA"/>
</dbReference>
<protein>
    <submittedName>
        <fullName evidence="11">Chemotaxis protein MotB</fullName>
    </submittedName>
</protein>
<evidence type="ECO:0000259" key="10">
    <source>
        <dbReference type="PROSITE" id="PS51123"/>
    </source>
</evidence>
<evidence type="ECO:0000256" key="1">
    <source>
        <dbReference type="ARBA" id="ARBA00004162"/>
    </source>
</evidence>
<keyword evidence="12" id="KW-1185">Reference proteome</keyword>